<evidence type="ECO:0000313" key="1">
    <source>
        <dbReference type="EMBL" id="CAK8993164.1"/>
    </source>
</evidence>
<protein>
    <submittedName>
        <fullName evidence="1">Nipped-B-like protein B</fullName>
    </submittedName>
</protein>
<sequence length="174" mass="18042">MLCSIPSPCTPGSAQPAASGINVTTLYGMWCTLGQTGLACSRRRSDLVYFSHSALKKLALLVGGAAAAAYSAVKMAHLDTALCCQQQGFAYVPLVAATTGAWDPAAAKVLQIIARAVAAREQVEAAAFFSEMLQETSVLIRSFRGRAALQRRADTALAEAPSHAASAAAVVLQS</sequence>
<keyword evidence="2" id="KW-1185">Reference proteome</keyword>
<organism evidence="1 2">
    <name type="scientific">Durusdinium trenchii</name>
    <dbReference type="NCBI Taxonomy" id="1381693"/>
    <lineage>
        <taxon>Eukaryota</taxon>
        <taxon>Sar</taxon>
        <taxon>Alveolata</taxon>
        <taxon>Dinophyceae</taxon>
        <taxon>Suessiales</taxon>
        <taxon>Symbiodiniaceae</taxon>
        <taxon>Durusdinium</taxon>
    </lineage>
</organism>
<comment type="caution">
    <text evidence="1">The sequence shown here is derived from an EMBL/GenBank/DDBJ whole genome shotgun (WGS) entry which is preliminary data.</text>
</comment>
<proteinExistence type="predicted"/>
<reference evidence="1 2" key="1">
    <citation type="submission" date="2024-02" db="EMBL/GenBank/DDBJ databases">
        <authorList>
            <person name="Chen Y."/>
            <person name="Shah S."/>
            <person name="Dougan E. K."/>
            <person name="Thang M."/>
            <person name="Chan C."/>
        </authorList>
    </citation>
    <scope>NUCLEOTIDE SEQUENCE [LARGE SCALE GENOMIC DNA]</scope>
</reference>
<evidence type="ECO:0000313" key="2">
    <source>
        <dbReference type="Proteomes" id="UP001642464"/>
    </source>
</evidence>
<dbReference type="EMBL" id="CAXAMM010001714">
    <property type="protein sequence ID" value="CAK8993164.1"/>
    <property type="molecule type" value="Genomic_DNA"/>
</dbReference>
<gene>
    <name evidence="1" type="ORF">SCF082_LOCUS3391</name>
</gene>
<dbReference type="Proteomes" id="UP001642464">
    <property type="component" value="Unassembled WGS sequence"/>
</dbReference>
<accession>A0ABP0HSF3</accession>
<name>A0ABP0HSF3_9DINO</name>